<evidence type="ECO:0000259" key="15">
    <source>
        <dbReference type="Pfam" id="PF07715"/>
    </source>
</evidence>
<dbReference type="PROSITE" id="PS01156">
    <property type="entry name" value="TONB_DEPENDENT_REC_2"/>
    <property type="match status" value="1"/>
</dbReference>
<feature type="short sequence motif" description="TonB C-terminal box" evidence="11">
    <location>
        <begin position="655"/>
        <end position="672"/>
    </location>
</feature>
<evidence type="ECO:0000256" key="7">
    <source>
        <dbReference type="ARBA" id="ARBA00023077"/>
    </source>
</evidence>
<evidence type="ECO:0000256" key="8">
    <source>
        <dbReference type="ARBA" id="ARBA00023136"/>
    </source>
</evidence>
<dbReference type="Proteomes" id="UP001163726">
    <property type="component" value="Chromosome"/>
</dbReference>
<feature type="domain" description="TonB-dependent receptor-like beta-barrel" evidence="14">
    <location>
        <begin position="279"/>
        <end position="631"/>
    </location>
</feature>
<evidence type="ECO:0000256" key="1">
    <source>
        <dbReference type="ARBA" id="ARBA00004571"/>
    </source>
</evidence>
<proteinExistence type="inferred from homology"/>
<comment type="similarity">
    <text evidence="2 10 12">Belongs to the TonB-dependent receptor family.</text>
</comment>
<evidence type="ECO:0000256" key="10">
    <source>
        <dbReference type="PROSITE-ProRule" id="PRU01360"/>
    </source>
</evidence>
<dbReference type="Pfam" id="PF07715">
    <property type="entry name" value="Plug"/>
    <property type="match status" value="1"/>
</dbReference>
<evidence type="ECO:0000256" key="13">
    <source>
        <dbReference type="SAM" id="SignalP"/>
    </source>
</evidence>
<evidence type="ECO:0000256" key="6">
    <source>
        <dbReference type="ARBA" id="ARBA00022729"/>
    </source>
</evidence>
<keyword evidence="5 10" id="KW-0812">Transmembrane</keyword>
<dbReference type="InterPro" id="IPR037066">
    <property type="entry name" value="Plug_dom_sf"/>
</dbReference>
<organism evidence="16 17">
    <name type="scientific">Catenovulum adriaticum</name>
    <dbReference type="NCBI Taxonomy" id="2984846"/>
    <lineage>
        <taxon>Bacteria</taxon>
        <taxon>Pseudomonadati</taxon>
        <taxon>Pseudomonadota</taxon>
        <taxon>Gammaproteobacteria</taxon>
        <taxon>Alteromonadales</taxon>
        <taxon>Alteromonadaceae</taxon>
        <taxon>Catenovulum</taxon>
    </lineage>
</organism>
<keyword evidence="17" id="KW-1185">Reference proteome</keyword>
<dbReference type="SUPFAM" id="SSF56935">
    <property type="entry name" value="Porins"/>
    <property type="match status" value="1"/>
</dbReference>
<dbReference type="InterPro" id="IPR010917">
    <property type="entry name" value="TonB_rcpt_CS"/>
</dbReference>
<dbReference type="Pfam" id="PF00593">
    <property type="entry name" value="TonB_dep_Rec_b-barrel"/>
    <property type="match status" value="1"/>
</dbReference>
<evidence type="ECO:0000256" key="9">
    <source>
        <dbReference type="ARBA" id="ARBA00023237"/>
    </source>
</evidence>
<protein>
    <submittedName>
        <fullName evidence="16">TonB-dependent receptor</fullName>
    </submittedName>
</protein>
<dbReference type="PANTHER" id="PTHR30069:SF41">
    <property type="entry name" value="HEME_HEMOPEXIN UTILIZATION PROTEIN C"/>
    <property type="match status" value="1"/>
</dbReference>
<feature type="signal peptide" evidence="13">
    <location>
        <begin position="1"/>
        <end position="28"/>
    </location>
</feature>
<gene>
    <name evidence="16" type="ORF">OLW01_08260</name>
</gene>
<evidence type="ECO:0000256" key="11">
    <source>
        <dbReference type="PROSITE-ProRule" id="PRU10144"/>
    </source>
</evidence>
<evidence type="ECO:0000256" key="2">
    <source>
        <dbReference type="ARBA" id="ARBA00009810"/>
    </source>
</evidence>
<evidence type="ECO:0000313" key="16">
    <source>
        <dbReference type="EMBL" id="WAJ69179.1"/>
    </source>
</evidence>
<keyword evidence="4 10" id="KW-1134">Transmembrane beta strand</keyword>
<evidence type="ECO:0000256" key="4">
    <source>
        <dbReference type="ARBA" id="ARBA00022452"/>
    </source>
</evidence>
<feature type="domain" description="TonB-dependent receptor plug" evidence="15">
    <location>
        <begin position="61"/>
        <end position="156"/>
    </location>
</feature>
<dbReference type="Gene3D" id="2.170.130.10">
    <property type="entry name" value="TonB-dependent receptor, plug domain"/>
    <property type="match status" value="1"/>
</dbReference>
<keyword evidence="7 12" id="KW-0798">TonB box</keyword>
<evidence type="ECO:0000256" key="12">
    <source>
        <dbReference type="RuleBase" id="RU003357"/>
    </source>
</evidence>
<reference evidence="16" key="1">
    <citation type="submission" date="2022-10" db="EMBL/GenBank/DDBJ databases">
        <title>Catenovulum adriacola sp. nov. isolated in the Harbour of Susak.</title>
        <authorList>
            <person name="Schoch T."/>
            <person name="Reich S.J."/>
            <person name="Stoeferle S."/>
            <person name="Flaiz M."/>
            <person name="Kazda M."/>
            <person name="Riedel C.U."/>
            <person name="Duerre P."/>
        </authorList>
    </citation>
    <scope>NUCLEOTIDE SEQUENCE</scope>
    <source>
        <strain evidence="16">TS8</strain>
    </source>
</reference>
<evidence type="ECO:0000259" key="14">
    <source>
        <dbReference type="Pfam" id="PF00593"/>
    </source>
</evidence>
<dbReference type="PANTHER" id="PTHR30069">
    <property type="entry name" value="TONB-DEPENDENT OUTER MEMBRANE RECEPTOR"/>
    <property type="match status" value="1"/>
</dbReference>
<dbReference type="Gene3D" id="2.40.170.20">
    <property type="entry name" value="TonB-dependent receptor, beta-barrel domain"/>
    <property type="match status" value="1"/>
</dbReference>
<dbReference type="InterPro" id="IPR036942">
    <property type="entry name" value="Beta-barrel_TonB_sf"/>
</dbReference>
<feature type="chain" id="PRO_5047509338" evidence="13">
    <location>
        <begin position="29"/>
        <end position="672"/>
    </location>
</feature>
<keyword evidence="6 13" id="KW-0732">Signal</keyword>
<name>A0ABY7AI39_9ALTE</name>
<evidence type="ECO:0000256" key="5">
    <source>
        <dbReference type="ARBA" id="ARBA00022692"/>
    </source>
</evidence>
<dbReference type="EMBL" id="CP109965">
    <property type="protein sequence ID" value="WAJ69179.1"/>
    <property type="molecule type" value="Genomic_DNA"/>
</dbReference>
<dbReference type="RefSeq" id="WP_268073371.1">
    <property type="nucleotide sequence ID" value="NZ_CP109965.1"/>
</dbReference>
<keyword evidence="3 10" id="KW-0813">Transport</keyword>
<evidence type="ECO:0000256" key="3">
    <source>
        <dbReference type="ARBA" id="ARBA00022448"/>
    </source>
</evidence>
<keyword evidence="8 10" id="KW-0472">Membrane</keyword>
<comment type="subcellular location">
    <subcellularLocation>
        <location evidence="1 10">Cell outer membrane</location>
        <topology evidence="1 10">Multi-pass membrane protein</topology>
    </subcellularLocation>
</comment>
<dbReference type="InterPro" id="IPR039426">
    <property type="entry name" value="TonB-dep_rcpt-like"/>
</dbReference>
<dbReference type="InterPro" id="IPR012910">
    <property type="entry name" value="Plug_dom"/>
</dbReference>
<dbReference type="InterPro" id="IPR000531">
    <property type="entry name" value="Beta-barrel_TonB"/>
</dbReference>
<keyword evidence="16" id="KW-0675">Receptor</keyword>
<evidence type="ECO:0000313" key="17">
    <source>
        <dbReference type="Proteomes" id="UP001163726"/>
    </source>
</evidence>
<dbReference type="PROSITE" id="PS52016">
    <property type="entry name" value="TONB_DEPENDENT_REC_3"/>
    <property type="match status" value="1"/>
</dbReference>
<keyword evidence="9 10" id="KW-0998">Cell outer membrane</keyword>
<accession>A0ABY7AI39</accession>
<sequence length="672" mass="73660">MPVTLNKFKFASLPLAILLATHSASSMAADNSSNKVKKEINQDDVEMIVVRGQATTGLDRLIDQEQLEKIQANNLEDIFRLDTSINVGGSVSSSQKIYLRNVGEDMLYISIDGAEIAEAVFHHTGRITVEPEILKQVEVEAGAGSAAVGPGALGGAVRMTTKSPIDLLKKDQNLGGILKASHLANGSGNKYSLTAYAADEDRKYSAMVNLVSSDSGNLEDGDGNEIVGSGSEKTLGYLKGVAYLTDSQYLSISYENLEEEGNILYKPELIPSAKNTLSPTEGTRESIILNYGYDNLTSDLVDFRITAYQSDQQQTRYYGEDPVFGEVKSQGLNIQNKSLFTSELANVYLVYGLNYRADESALAETPTHEEGKVLGVFAQSVINFDDVLTISTGARFDDYELTDWTGLNITDSGISPNISASYSLTDSLGLSAGFASAIRGPKVKDSYKVGYYTNDPDLKAETATNLEFGVDYQGENFEVGVGRYQSKIKDPIGNMAPWGKLAENLDHDLETQGYYLQFDLNINKFYAHIDLNHATSEFNGDTATRYFHSSTATSMGDNYLVDLSYVFNEQLTLGWVSQYVESMDPFEILVDEGGPYEETLTASKQGYSLHDLYASWSPTEAIKINLAVKNLFDKTYLSQGSVEDLRHNPGYEIISGQNSAGRDVRLTLSYQF</sequence>